<dbReference type="EMBL" id="RCSX01000042">
    <property type="protein sequence ID" value="KAF7915862.1"/>
    <property type="molecule type" value="Genomic_DNA"/>
</dbReference>
<evidence type="ECO:0000256" key="1">
    <source>
        <dbReference type="SAM" id="MobiDB-lite"/>
    </source>
</evidence>
<feature type="region of interest" description="Disordered" evidence="1">
    <location>
        <begin position="16"/>
        <end position="35"/>
    </location>
</feature>
<reference evidence="2 3" key="1">
    <citation type="journal article" date="2020" name="Genome Biol. Evol.">
        <title>Comparative genomics of Sclerotiniaceae.</title>
        <authorList>
            <person name="Valero Jimenez C.A."/>
            <person name="Steentjes M."/>
            <person name="Scholten O.E."/>
            <person name="Van Kan J.A.L."/>
        </authorList>
    </citation>
    <scope>NUCLEOTIDE SEQUENCE [LARGE SCALE GENOMIC DNA]</scope>
    <source>
        <strain evidence="2 3">B1</strain>
    </source>
</reference>
<evidence type="ECO:0000313" key="3">
    <source>
        <dbReference type="Proteomes" id="UP000783213"/>
    </source>
</evidence>
<keyword evidence="3" id="KW-1185">Reference proteome</keyword>
<sequence>MYTMYQTRVGAKSDIGVRSTGKNTHTNNIKDENGGMVDKVTPLNVTEKMRYGADTYRKGFLPSSTSILGENQQGANDAHNRALLRIRIYI</sequence>
<gene>
    <name evidence="2" type="ORF">EAE98_010942</name>
</gene>
<accession>A0ABQ7I783</accession>
<dbReference type="GeneID" id="62237713"/>
<evidence type="ECO:0000313" key="2">
    <source>
        <dbReference type="EMBL" id="KAF7915862.1"/>
    </source>
</evidence>
<dbReference type="RefSeq" id="XP_038805078.1">
    <property type="nucleotide sequence ID" value="XM_038958564.1"/>
</dbReference>
<name>A0ABQ7I783_9HELO</name>
<organism evidence="2 3">
    <name type="scientific">Botrytis deweyae</name>
    <dbReference type="NCBI Taxonomy" id="2478750"/>
    <lineage>
        <taxon>Eukaryota</taxon>
        <taxon>Fungi</taxon>
        <taxon>Dikarya</taxon>
        <taxon>Ascomycota</taxon>
        <taxon>Pezizomycotina</taxon>
        <taxon>Leotiomycetes</taxon>
        <taxon>Helotiales</taxon>
        <taxon>Sclerotiniaceae</taxon>
        <taxon>Botrytis</taxon>
    </lineage>
</organism>
<comment type="caution">
    <text evidence="2">The sequence shown here is derived from an EMBL/GenBank/DDBJ whole genome shotgun (WGS) entry which is preliminary data.</text>
</comment>
<proteinExistence type="predicted"/>
<dbReference type="Proteomes" id="UP000783213">
    <property type="component" value="Unassembled WGS sequence"/>
</dbReference>
<protein>
    <submittedName>
        <fullName evidence="2">Uncharacterized protein</fullName>
    </submittedName>
</protein>